<dbReference type="Proteomes" id="UP000034075">
    <property type="component" value="Unassembled WGS sequence"/>
</dbReference>
<reference evidence="10" key="1">
    <citation type="journal article" date="2015" name="Nature">
        <title>rRNA introns, odd ribosomes, and small enigmatic genomes across a large radiation of phyla.</title>
        <authorList>
            <person name="Brown C.T."/>
            <person name="Hug L.A."/>
            <person name="Thomas B.C."/>
            <person name="Sharon I."/>
            <person name="Castelle C.J."/>
            <person name="Singh A."/>
            <person name="Wilkins M.J."/>
            <person name="Williams K.H."/>
            <person name="Banfield J.F."/>
        </authorList>
    </citation>
    <scope>NUCLEOTIDE SEQUENCE [LARGE SCALE GENOMIC DNA]</scope>
</reference>
<comment type="caution">
    <text evidence="10">The sequence shown here is derived from an EMBL/GenBank/DDBJ whole genome shotgun (WGS) entry which is preliminary data.</text>
</comment>
<dbReference type="EMBL" id="LBSF01000014">
    <property type="protein sequence ID" value="KKQ11818.1"/>
    <property type="molecule type" value="Genomic_DNA"/>
</dbReference>
<sequence length="233" mass="26781">MDFLNQLTWQNTSYLWGITLLLPLWLYGFIKYKGSRNEMLRSGLIFGVGSILIGYFYATKDYWNPPYIFNNVLHFEDFLYGFFFGGLASEIFEIILGKKSIKRAKKPHKKFVIIALIITIATFVICVNILKLNSIVAHILPPMIIGLICIVYRRDFIVPALLSGLFLVIITFAWQSLIMLFYPEVISNIWYVQNLSGVLISGIPLEELIFGFSLGFGASCFYELLMGYEYTKK</sequence>
<evidence type="ECO:0000256" key="7">
    <source>
        <dbReference type="ARBA" id="ARBA00023235"/>
    </source>
</evidence>
<dbReference type="AlphaFoldDB" id="A0A0G0EY39"/>
<evidence type="ECO:0000256" key="3">
    <source>
        <dbReference type="ARBA" id="ARBA00022692"/>
    </source>
</evidence>
<feature type="transmembrane region" description="Helical" evidence="8">
    <location>
        <begin position="208"/>
        <end position="228"/>
    </location>
</feature>
<evidence type="ECO:0000256" key="5">
    <source>
        <dbReference type="ARBA" id="ARBA00022989"/>
    </source>
</evidence>
<evidence type="ECO:0000256" key="4">
    <source>
        <dbReference type="ARBA" id="ARBA00022746"/>
    </source>
</evidence>
<evidence type="ECO:0000256" key="2">
    <source>
        <dbReference type="ARBA" id="ARBA00004829"/>
    </source>
</evidence>
<feature type="transmembrane region" description="Helical" evidence="8">
    <location>
        <begin position="12"/>
        <end position="30"/>
    </location>
</feature>
<dbReference type="GO" id="GO:0016872">
    <property type="term" value="F:intramolecular lyase activity"/>
    <property type="evidence" value="ECO:0007669"/>
    <property type="project" value="InterPro"/>
</dbReference>
<feature type="transmembrane region" description="Helical" evidence="8">
    <location>
        <begin position="78"/>
        <end position="96"/>
    </location>
</feature>
<keyword evidence="5 8" id="KW-1133">Transmembrane helix</keyword>
<evidence type="ECO:0000313" key="11">
    <source>
        <dbReference type="Proteomes" id="UP000034075"/>
    </source>
</evidence>
<comment type="pathway">
    <text evidence="2">Carotenoid biosynthesis.</text>
</comment>
<organism evidence="10 11">
    <name type="scientific">candidate division WS6 bacterium GW2011_GWC2_36_7</name>
    <dbReference type="NCBI Taxonomy" id="1619091"/>
    <lineage>
        <taxon>Bacteria</taxon>
        <taxon>Candidatus Dojkabacteria</taxon>
    </lineage>
</organism>
<keyword evidence="7" id="KW-0413">Isomerase</keyword>
<evidence type="ECO:0000259" key="9">
    <source>
        <dbReference type="Pfam" id="PF18916"/>
    </source>
</evidence>
<feature type="transmembrane region" description="Helical" evidence="8">
    <location>
        <begin position="111"/>
        <end position="130"/>
    </location>
</feature>
<keyword evidence="4" id="KW-0125">Carotenoid biosynthesis</keyword>
<evidence type="ECO:0000313" key="10">
    <source>
        <dbReference type="EMBL" id="KKQ11818.1"/>
    </source>
</evidence>
<feature type="domain" description="Lycopene cyclase" evidence="9">
    <location>
        <begin position="143"/>
        <end position="225"/>
    </location>
</feature>
<keyword evidence="3 8" id="KW-0812">Transmembrane</keyword>
<gene>
    <name evidence="10" type="ORF">US24_C0014G0010</name>
</gene>
<keyword evidence="6 8" id="KW-0472">Membrane</keyword>
<dbReference type="GO" id="GO:0045436">
    <property type="term" value="F:lycopene beta cyclase activity"/>
    <property type="evidence" value="ECO:0007669"/>
    <property type="project" value="UniProtKB-ARBA"/>
</dbReference>
<protein>
    <recommendedName>
        <fullName evidence="9">Lycopene cyclase domain-containing protein</fullName>
    </recommendedName>
</protein>
<accession>A0A0G0EY39</accession>
<feature type="transmembrane region" description="Helical" evidence="8">
    <location>
        <begin position="160"/>
        <end position="182"/>
    </location>
</feature>
<name>A0A0G0EY39_9BACT</name>
<dbReference type="InterPro" id="IPR017825">
    <property type="entry name" value="Lycopene_cyclase_dom"/>
</dbReference>
<evidence type="ECO:0000256" key="8">
    <source>
        <dbReference type="SAM" id="Phobius"/>
    </source>
</evidence>
<proteinExistence type="predicted"/>
<evidence type="ECO:0000256" key="6">
    <source>
        <dbReference type="ARBA" id="ARBA00023136"/>
    </source>
</evidence>
<dbReference type="GO" id="GO:0016117">
    <property type="term" value="P:carotenoid biosynthetic process"/>
    <property type="evidence" value="ECO:0007669"/>
    <property type="project" value="UniProtKB-KW"/>
</dbReference>
<feature type="transmembrane region" description="Helical" evidence="8">
    <location>
        <begin position="42"/>
        <end position="58"/>
    </location>
</feature>
<feature type="transmembrane region" description="Helical" evidence="8">
    <location>
        <begin position="136"/>
        <end position="153"/>
    </location>
</feature>
<evidence type="ECO:0000256" key="1">
    <source>
        <dbReference type="ARBA" id="ARBA00004141"/>
    </source>
</evidence>
<dbReference type="GO" id="GO:0016020">
    <property type="term" value="C:membrane"/>
    <property type="evidence" value="ECO:0007669"/>
    <property type="project" value="UniProtKB-SubCell"/>
</dbReference>
<dbReference type="Pfam" id="PF18916">
    <property type="entry name" value="Lycopene_cyc"/>
    <property type="match status" value="1"/>
</dbReference>
<comment type="subcellular location">
    <subcellularLocation>
        <location evidence="1">Membrane</location>
        <topology evidence="1">Multi-pass membrane protein</topology>
    </subcellularLocation>
</comment>